<evidence type="ECO:0000313" key="2">
    <source>
        <dbReference type="EMBL" id="HDN85531.1"/>
    </source>
</evidence>
<dbReference type="Pfam" id="PF23981">
    <property type="entry name" value="DUF7305"/>
    <property type="match status" value="1"/>
</dbReference>
<dbReference type="Proteomes" id="UP000267654">
    <property type="component" value="Unassembled WGS sequence"/>
</dbReference>
<dbReference type="Proteomes" id="UP000885660">
    <property type="component" value="Unassembled WGS sequence"/>
</dbReference>
<evidence type="ECO:0000313" key="3">
    <source>
        <dbReference type="EMBL" id="RLE11195.1"/>
    </source>
</evidence>
<proteinExistence type="predicted"/>
<accession>A0A662D6X7</accession>
<dbReference type="InterPro" id="IPR055729">
    <property type="entry name" value="DUF7305"/>
</dbReference>
<dbReference type="EMBL" id="DRBC01000440">
    <property type="protein sequence ID" value="HDN85531.1"/>
    <property type="molecule type" value="Genomic_DNA"/>
</dbReference>
<feature type="domain" description="DUF7305" evidence="1">
    <location>
        <begin position="240"/>
        <end position="381"/>
    </location>
</feature>
<gene>
    <name evidence="3" type="ORF">DRI96_06625</name>
    <name evidence="2" type="ORF">ENG47_07255</name>
</gene>
<name>A0A662D6X7_UNCAE</name>
<evidence type="ECO:0000313" key="4">
    <source>
        <dbReference type="Proteomes" id="UP000267654"/>
    </source>
</evidence>
<dbReference type="AlphaFoldDB" id="A0A662D6X7"/>
<dbReference type="EMBL" id="QMQB01000269">
    <property type="protein sequence ID" value="RLE11195.1"/>
    <property type="molecule type" value="Genomic_DNA"/>
</dbReference>
<organism evidence="3 4">
    <name type="scientific">Aerophobetes bacterium</name>
    <dbReference type="NCBI Taxonomy" id="2030807"/>
    <lineage>
        <taxon>Bacteria</taxon>
        <taxon>Candidatus Aerophobota</taxon>
    </lineage>
</organism>
<sequence length="401" mass="43351">MKDNSKGYILILSLVIAIALFIYLGAVMTRFVVQRKQIDYSYHKERALALAESGIDVALFCLNEKNLSQPYPEVSGAIPDMGTFLVTITSSTTSVTITSTGYSTQVNKIKAERTVEVTAELQEINLFNYSLFTVQGPVQLNDSFVDSYDSRLGSYEDQATNYDPGTGYTYANSNASVGTGLTDPDAISLNGNSMIFGDANLGVKVELPQPVPPASFDYDYSGTPQGILSISGNDVYKLNNPGTYRYDAISISGNGVLEINAPVTIYVAGDVRVNDLDITGHGEIRVATGSTVNFYVGGNLKIAGNGIVNLNSDPSALAIYGTQKTENIQFQGNAAFRGLIYAPYADVTVKGSTPVLYGAVVANSIDIGPNGEIHYDEAIRDKKNFLPSWASIYRIVFWKEK</sequence>
<reference evidence="3 4" key="1">
    <citation type="submission" date="2018-06" db="EMBL/GenBank/DDBJ databases">
        <title>Extensive metabolic versatility and redundancy in microbially diverse, dynamic hydrothermal sediments.</title>
        <authorList>
            <person name="Dombrowski N."/>
            <person name="Teske A."/>
            <person name="Baker B.J."/>
        </authorList>
    </citation>
    <scope>NUCLEOTIDE SEQUENCE [LARGE SCALE GENOMIC DNA]</scope>
    <source>
        <strain evidence="3">B19_G9</strain>
    </source>
</reference>
<protein>
    <recommendedName>
        <fullName evidence="1">DUF7305 domain-containing protein</fullName>
    </recommendedName>
</protein>
<comment type="caution">
    <text evidence="3">The sequence shown here is derived from an EMBL/GenBank/DDBJ whole genome shotgun (WGS) entry which is preliminary data.</text>
</comment>
<evidence type="ECO:0000259" key="1">
    <source>
        <dbReference type="Pfam" id="PF23981"/>
    </source>
</evidence>
<reference evidence="2" key="2">
    <citation type="journal article" date="2020" name="mSystems">
        <title>Genome- and Community-Level Interaction Insights into Carbon Utilization and Element Cycling Functions of Hydrothermarchaeota in Hydrothermal Sediment.</title>
        <authorList>
            <person name="Zhou Z."/>
            <person name="Liu Y."/>
            <person name="Xu W."/>
            <person name="Pan J."/>
            <person name="Luo Z.H."/>
            <person name="Li M."/>
        </authorList>
    </citation>
    <scope>NUCLEOTIDE SEQUENCE [LARGE SCALE GENOMIC DNA]</scope>
    <source>
        <strain evidence="2">HyVt-219</strain>
    </source>
</reference>